<reference evidence="2 3" key="1">
    <citation type="journal article" date="2017" name="PLoS Biol.">
        <title>The sea cucumber genome provides insights into morphological evolution and visceral regeneration.</title>
        <authorList>
            <person name="Zhang X."/>
            <person name="Sun L."/>
            <person name="Yuan J."/>
            <person name="Sun Y."/>
            <person name="Gao Y."/>
            <person name="Zhang L."/>
            <person name="Li S."/>
            <person name="Dai H."/>
            <person name="Hamel J.F."/>
            <person name="Liu C."/>
            <person name="Yu Y."/>
            <person name="Liu S."/>
            <person name="Lin W."/>
            <person name="Guo K."/>
            <person name="Jin S."/>
            <person name="Xu P."/>
            <person name="Storey K.B."/>
            <person name="Huan P."/>
            <person name="Zhang T."/>
            <person name="Zhou Y."/>
            <person name="Zhang J."/>
            <person name="Lin C."/>
            <person name="Li X."/>
            <person name="Xing L."/>
            <person name="Huo D."/>
            <person name="Sun M."/>
            <person name="Wang L."/>
            <person name="Mercier A."/>
            <person name="Li F."/>
            <person name="Yang H."/>
            <person name="Xiang J."/>
        </authorList>
    </citation>
    <scope>NUCLEOTIDE SEQUENCE [LARGE SCALE GENOMIC DNA]</scope>
    <source>
        <strain evidence="2">Shaxun</strain>
        <tissue evidence="2">Muscle</tissue>
    </source>
</reference>
<keyword evidence="3" id="KW-1185">Reference proteome</keyword>
<dbReference type="OrthoDB" id="10064735at2759"/>
<comment type="caution">
    <text evidence="2">The sequence shown here is derived from an EMBL/GenBank/DDBJ whole genome shotgun (WGS) entry which is preliminary data.</text>
</comment>
<feature type="compositionally biased region" description="Basic and acidic residues" evidence="1">
    <location>
        <begin position="70"/>
        <end position="85"/>
    </location>
</feature>
<accession>A0A2G8JM40</accession>
<feature type="region of interest" description="Disordered" evidence="1">
    <location>
        <begin position="1"/>
        <end position="87"/>
    </location>
</feature>
<dbReference type="AlphaFoldDB" id="A0A2G8JM40"/>
<sequence length="405" mass="45103">MNLPSCFSYGTPSSIATDRGTPTSLASHSRTHSGLTSPNNTPPRKLPSHSSSENDQPTLSTAKKVKNKGHHSEMMHEVSSTDRQQRTLQVRKHPSGVNLEYVQDGDVVYMYPPTVAEHESTPEAEMSDEEMEEDEDGSALFQLLEEIEECHPEGKRHDIPLEDIFDIEDSCNNPADHQEEVEQSPDVDIGKLAGDKTFLGYTSSMQKLLEEIRVAPCPVAHCGSMPQPVTTTIGTALTVQWACQNGHVSKRWSSQPKVRGNFVGDVGLSSATVLSGSSFPKVKMLCRCLNLGTCSEEFHEYVQRECTFPTIASSWEKVQNSLLDERRDKKITIADRRKNQQDYGTLELEAFSQTMDLVKNNSIMVQEVVTDAQQQLKDYMSRQPSIVHSFDVWLGAKSVGRKVAM</sequence>
<organism evidence="2 3">
    <name type="scientific">Stichopus japonicus</name>
    <name type="common">Sea cucumber</name>
    <dbReference type="NCBI Taxonomy" id="307972"/>
    <lineage>
        <taxon>Eukaryota</taxon>
        <taxon>Metazoa</taxon>
        <taxon>Echinodermata</taxon>
        <taxon>Eleutherozoa</taxon>
        <taxon>Echinozoa</taxon>
        <taxon>Holothuroidea</taxon>
        <taxon>Aspidochirotacea</taxon>
        <taxon>Aspidochirotida</taxon>
        <taxon>Stichopodidae</taxon>
        <taxon>Apostichopus</taxon>
    </lineage>
</organism>
<evidence type="ECO:0000313" key="2">
    <source>
        <dbReference type="EMBL" id="PIK36775.1"/>
    </source>
</evidence>
<dbReference type="PANTHER" id="PTHR31751">
    <property type="entry name" value="SI:CH211-108C17.2-RELATED-RELATED"/>
    <property type="match status" value="1"/>
</dbReference>
<dbReference type="Proteomes" id="UP000230750">
    <property type="component" value="Unassembled WGS sequence"/>
</dbReference>
<feature type="compositionally biased region" description="Polar residues" evidence="1">
    <location>
        <begin position="8"/>
        <end position="39"/>
    </location>
</feature>
<name>A0A2G8JM40_STIJA</name>
<evidence type="ECO:0000313" key="3">
    <source>
        <dbReference type="Proteomes" id="UP000230750"/>
    </source>
</evidence>
<feature type="non-terminal residue" evidence="2">
    <location>
        <position position="405"/>
    </location>
</feature>
<evidence type="ECO:0000256" key="1">
    <source>
        <dbReference type="SAM" id="MobiDB-lite"/>
    </source>
</evidence>
<proteinExistence type="predicted"/>
<feature type="compositionally biased region" description="Polar residues" evidence="1">
    <location>
        <begin position="48"/>
        <end position="61"/>
    </location>
</feature>
<gene>
    <name evidence="2" type="ORF">BSL78_26394</name>
</gene>
<dbReference type="PANTHER" id="PTHR31751:SF7">
    <property type="entry name" value="THAP-TYPE DOMAIN-CONTAINING PROTEIN"/>
    <property type="match status" value="1"/>
</dbReference>
<dbReference type="STRING" id="307972.A0A2G8JM40"/>
<dbReference type="EMBL" id="MRZV01001619">
    <property type="protein sequence ID" value="PIK36775.1"/>
    <property type="molecule type" value="Genomic_DNA"/>
</dbReference>
<protein>
    <submittedName>
        <fullName evidence="2">Uncharacterized protein</fullName>
    </submittedName>
</protein>